<sequence length="39" mass="4548">MFRKNRGQLGIEPRTSPKLSNPKGAPYHLDHWPGFRKMV</sequence>
<dbReference type="EMBL" id="CAFZ01000138">
    <property type="protein sequence ID" value="CCA71869.1"/>
    <property type="molecule type" value="Genomic_DNA"/>
</dbReference>
<keyword evidence="3" id="KW-1185">Reference proteome</keyword>
<accession>G4TKM6</accession>
<evidence type="ECO:0000313" key="3">
    <source>
        <dbReference type="Proteomes" id="UP000007148"/>
    </source>
</evidence>
<comment type="caution">
    <text evidence="2">The sequence shown here is derived from an EMBL/GenBank/DDBJ whole genome shotgun (WGS) entry which is preliminary data.</text>
</comment>
<evidence type="ECO:0000256" key="1">
    <source>
        <dbReference type="SAM" id="MobiDB-lite"/>
    </source>
</evidence>
<organism evidence="2 3">
    <name type="scientific">Serendipita indica (strain DSM 11827)</name>
    <name type="common">Root endophyte fungus</name>
    <name type="synonym">Piriformospora indica</name>
    <dbReference type="NCBI Taxonomy" id="1109443"/>
    <lineage>
        <taxon>Eukaryota</taxon>
        <taxon>Fungi</taxon>
        <taxon>Dikarya</taxon>
        <taxon>Basidiomycota</taxon>
        <taxon>Agaricomycotina</taxon>
        <taxon>Agaricomycetes</taxon>
        <taxon>Sebacinales</taxon>
        <taxon>Serendipitaceae</taxon>
        <taxon>Serendipita</taxon>
    </lineage>
</organism>
<feature type="region of interest" description="Disordered" evidence="1">
    <location>
        <begin position="1"/>
        <end position="27"/>
    </location>
</feature>
<protein>
    <submittedName>
        <fullName evidence="2">Uncharacterized protein</fullName>
    </submittedName>
</protein>
<proteinExistence type="predicted"/>
<dbReference type="AlphaFoldDB" id="G4TKM6"/>
<gene>
    <name evidence="2" type="ORF">PIIN_05804</name>
</gene>
<dbReference type="InParanoid" id="G4TKM6"/>
<evidence type="ECO:0000313" key="2">
    <source>
        <dbReference type="EMBL" id="CCA71869.1"/>
    </source>
</evidence>
<dbReference type="HOGENOM" id="CLU_3320238_0_0_1"/>
<name>G4TKM6_SERID</name>
<dbReference type="Proteomes" id="UP000007148">
    <property type="component" value="Unassembled WGS sequence"/>
</dbReference>
<reference evidence="2 3" key="1">
    <citation type="journal article" date="2011" name="PLoS Pathog.">
        <title>Endophytic Life Strategies Decoded by Genome and Transcriptome Analyses of the Mutualistic Root Symbiont Piriformospora indica.</title>
        <authorList>
            <person name="Zuccaro A."/>
            <person name="Lahrmann U."/>
            <person name="Guldener U."/>
            <person name="Langen G."/>
            <person name="Pfiffi S."/>
            <person name="Biedenkopf D."/>
            <person name="Wong P."/>
            <person name="Samans B."/>
            <person name="Grimm C."/>
            <person name="Basiewicz M."/>
            <person name="Murat C."/>
            <person name="Martin F."/>
            <person name="Kogel K.H."/>
        </authorList>
    </citation>
    <scope>NUCLEOTIDE SEQUENCE [LARGE SCALE GENOMIC DNA]</scope>
    <source>
        <strain evidence="2 3">DSM 11827</strain>
    </source>
</reference>